<dbReference type="InterPro" id="IPR009057">
    <property type="entry name" value="Homeodomain-like_sf"/>
</dbReference>
<dbReference type="Gene3D" id="1.10.357.10">
    <property type="entry name" value="Tetracycline Repressor, domain 2"/>
    <property type="match status" value="1"/>
</dbReference>
<dbReference type="InterPro" id="IPR001647">
    <property type="entry name" value="HTH_TetR"/>
</dbReference>
<dbReference type="Pfam" id="PF00440">
    <property type="entry name" value="TetR_N"/>
    <property type="match status" value="1"/>
</dbReference>
<comment type="caution">
    <text evidence="6">The sequence shown here is derived from an EMBL/GenBank/DDBJ whole genome shotgun (WGS) entry which is preliminary data.</text>
</comment>
<feature type="DNA-binding region" description="H-T-H motif" evidence="4">
    <location>
        <begin position="26"/>
        <end position="45"/>
    </location>
</feature>
<dbReference type="RefSeq" id="WP_174396666.1">
    <property type="nucleotide sequence ID" value="NZ_VBSB01000003.1"/>
</dbReference>
<dbReference type="EMBL" id="VBSB01000003">
    <property type="protein sequence ID" value="NTY58723.1"/>
    <property type="molecule type" value="Genomic_DNA"/>
</dbReference>
<dbReference type="InterPro" id="IPR050109">
    <property type="entry name" value="HTH-type_TetR-like_transc_reg"/>
</dbReference>
<evidence type="ECO:0000256" key="3">
    <source>
        <dbReference type="ARBA" id="ARBA00023163"/>
    </source>
</evidence>
<accession>A0ABX2JV43</accession>
<keyword evidence="1" id="KW-0805">Transcription regulation</keyword>
<dbReference type="PANTHER" id="PTHR30055:SF234">
    <property type="entry name" value="HTH-TYPE TRANSCRIPTIONAL REGULATOR BETI"/>
    <property type="match status" value="1"/>
</dbReference>
<dbReference type="SUPFAM" id="SSF46689">
    <property type="entry name" value="Homeodomain-like"/>
    <property type="match status" value="1"/>
</dbReference>
<feature type="domain" description="HTH tetR-type" evidence="5">
    <location>
        <begin position="3"/>
        <end position="63"/>
    </location>
</feature>
<dbReference type="PROSITE" id="PS50977">
    <property type="entry name" value="HTH_TETR_2"/>
    <property type="match status" value="1"/>
</dbReference>
<keyword evidence="7" id="KW-1185">Reference proteome</keyword>
<evidence type="ECO:0000256" key="1">
    <source>
        <dbReference type="ARBA" id="ARBA00023015"/>
    </source>
</evidence>
<evidence type="ECO:0000259" key="5">
    <source>
        <dbReference type="PROSITE" id="PS50977"/>
    </source>
</evidence>
<keyword evidence="3" id="KW-0804">Transcription</keyword>
<protein>
    <submittedName>
        <fullName evidence="6">TetR/AcrR family transcriptional regulator</fullName>
    </submittedName>
</protein>
<gene>
    <name evidence="6" type="ORF">FEG63_04035</name>
</gene>
<evidence type="ECO:0000313" key="7">
    <source>
        <dbReference type="Proteomes" id="UP000708347"/>
    </source>
</evidence>
<proteinExistence type="predicted"/>
<evidence type="ECO:0000256" key="2">
    <source>
        <dbReference type="ARBA" id="ARBA00023125"/>
    </source>
</evidence>
<evidence type="ECO:0000313" key="6">
    <source>
        <dbReference type="EMBL" id="NTY58723.1"/>
    </source>
</evidence>
<dbReference type="Proteomes" id="UP000708347">
    <property type="component" value="Unassembled WGS sequence"/>
</dbReference>
<organism evidence="6 7">
    <name type="scientific">Mycolicibacterium sphagni</name>
    <dbReference type="NCBI Taxonomy" id="1786"/>
    <lineage>
        <taxon>Bacteria</taxon>
        <taxon>Bacillati</taxon>
        <taxon>Actinomycetota</taxon>
        <taxon>Actinomycetes</taxon>
        <taxon>Mycobacteriales</taxon>
        <taxon>Mycobacteriaceae</taxon>
        <taxon>Mycolicibacterium</taxon>
    </lineage>
</organism>
<keyword evidence="2 4" id="KW-0238">DNA-binding</keyword>
<reference evidence="6 7" key="1">
    <citation type="submission" date="2019-05" db="EMBL/GenBank/DDBJ databases">
        <title>Mycolicibacterium sphagni ENV482 genome assembly.</title>
        <authorList>
            <person name="Chen W."/>
            <person name="Faulkner N.W."/>
            <person name="Hyman M.R."/>
        </authorList>
    </citation>
    <scope>NUCLEOTIDE SEQUENCE [LARGE SCALE GENOMIC DNA]</scope>
    <source>
        <strain evidence="6 7">ENV482</strain>
    </source>
</reference>
<evidence type="ECO:0000256" key="4">
    <source>
        <dbReference type="PROSITE-ProRule" id="PRU00335"/>
    </source>
</evidence>
<dbReference type="PANTHER" id="PTHR30055">
    <property type="entry name" value="HTH-TYPE TRANSCRIPTIONAL REGULATOR RUTR"/>
    <property type="match status" value="1"/>
</dbReference>
<name>A0ABX2JV43_9MYCO</name>
<sequence length="200" mass="21460">MTELDHGAIVDTALELFVSQGYAATTLADIASASGVEPDALRAVFPNNESFVFAVVDDMFTAVFDDLASAPPTRDLVQLLRDAHQAVLSRTIAGDGPVPLYRMQQMGIVAIKYPVVAQMISARRKKMLLTTLAQLRGFGEDDPEVKKAVTVWSAVVAATYAAGIDDDIGATPQVELIRTDRMGGRLDRTFTQVTGKGTSD</sequence>